<feature type="transmembrane region" description="Helical" evidence="6">
    <location>
        <begin position="261"/>
        <end position="282"/>
    </location>
</feature>
<evidence type="ECO:0000256" key="4">
    <source>
        <dbReference type="ARBA" id="ARBA00022989"/>
    </source>
</evidence>
<reference evidence="8" key="2">
    <citation type="journal article" date="2023" name="IMA Fungus">
        <title>Comparative genomic study of the Penicillium genus elucidates a diverse pangenome and 15 lateral gene transfer events.</title>
        <authorList>
            <person name="Petersen C."/>
            <person name="Sorensen T."/>
            <person name="Nielsen M.R."/>
            <person name="Sondergaard T.E."/>
            <person name="Sorensen J.L."/>
            <person name="Fitzpatrick D.A."/>
            <person name="Frisvad J.C."/>
            <person name="Nielsen K.L."/>
        </authorList>
    </citation>
    <scope>NUCLEOTIDE SEQUENCE</scope>
    <source>
        <strain evidence="8">IBT 30069</strain>
    </source>
</reference>
<dbReference type="PANTHER" id="PTHR22950">
    <property type="entry name" value="AMINO ACID TRANSPORTER"/>
    <property type="match status" value="1"/>
</dbReference>
<reference evidence="8" key="1">
    <citation type="submission" date="2022-11" db="EMBL/GenBank/DDBJ databases">
        <authorList>
            <person name="Petersen C."/>
        </authorList>
    </citation>
    <scope>NUCLEOTIDE SEQUENCE</scope>
    <source>
        <strain evidence="8">IBT 30069</strain>
    </source>
</reference>
<dbReference type="FunFam" id="1.20.1740.10:FF:000039">
    <property type="entry name" value="Neutral amino acid transporter (Eurofung)"/>
    <property type="match status" value="1"/>
</dbReference>
<dbReference type="AlphaFoldDB" id="A0A9W9FX04"/>
<dbReference type="Proteomes" id="UP001149165">
    <property type="component" value="Unassembled WGS sequence"/>
</dbReference>
<feature type="domain" description="Amino acid transporter transmembrane" evidence="7">
    <location>
        <begin position="47"/>
        <end position="429"/>
    </location>
</feature>
<comment type="caution">
    <text evidence="8">The sequence shown here is derived from an EMBL/GenBank/DDBJ whole genome shotgun (WGS) entry which is preliminary data.</text>
</comment>
<dbReference type="GO" id="GO:0015179">
    <property type="term" value="F:L-amino acid transmembrane transporter activity"/>
    <property type="evidence" value="ECO:0007669"/>
    <property type="project" value="TreeGrafter"/>
</dbReference>
<proteinExistence type="inferred from homology"/>
<feature type="transmembrane region" description="Helical" evidence="6">
    <location>
        <begin position="302"/>
        <end position="321"/>
    </location>
</feature>
<evidence type="ECO:0000256" key="5">
    <source>
        <dbReference type="ARBA" id="ARBA00023136"/>
    </source>
</evidence>
<feature type="transmembrane region" description="Helical" evidence="6">
    <location>
        <begin position="342"/>
        <end position="363"/>
    </location>
</feature>
<keyword evidence="5 6" id="KW-0472">Membrane</keyword>
<accession>A0A9W9FX04</accession>
<feature type="transmembrane region" description="Helical" evidence="6">
    <location>
        <begin position="184"/>
        <end position="208"/>
    </location>
</feature>
<comment type="subcellular location">
    <subcellularLocation>
        <location evidence="1">Membrane</location>
        <topology evidence="1">Multi-pass membrane protein</topology>
    </subcellularLocation>
</comment>
<feature type="transmembrane region" description="Helical" evidence="6">
    <location>
        <begin position="50"/>
        <end position="69"/>
    </location>
</feature>
<feature type="transmembrane region" description="Helical" evidence="6">
    <location>
        <begin position="156"/>
        <end position="177"/>
    </location>
</feature>
<protein>
    <recommendedName>
        <fullName evidence="7">Amino acid transporter transmembrane domain-containing protein</fullName>
    </recommendedName>
</protein>
<evidence type="ECO:0000256" key="2">
    <source>
        <dbReference type="ARBA" id="ARBA00008066"/>
    </source>
</evidence>
<dbReference type="Pfam" id="PF01490">
    <property type="entry name" value="Aa_trans"/>
    <property type="match status" value="1"/>
</dbReference>
<dbReference type="GO" id="GO:0016020">
    <property type="term" value="C:membrane"/>
    <property type="evidence" value="ECO:0007669"/>
    <property type="project" value="UniProtKB-SubCell"/>
</dbReference>
<dbReference type="PANTHER" id="PTHR22950:SF668">
    <property type="entry name" value="AMINO ACID TRANSPORTER (EUROFUNG)"/>
    <property type="match status" value="1"/>
</dbReference>
<keyword evidence="9" id="KW-1185">Reference proteome</keyword>
<name>A0A9W9FX04_9EURO</name>
<feature type="transmembrane region" description="Helical" evidence="6">
    <location>
        <begin position="127"/>
        <end position="150"/>
    </location>
</feature>
<sequence>MADEERYAVEGKGANEEGFLNTSDKPFAAADLEPFGNEETADVKYRTMKWWHCGMLMIAENVSVGILSLPSAVATLGMAPAAVMIVFISALSWYTGYEIGQFKLRHPHIHSMGDAGELLMGRFGRELLGIGQLLLLIFLMASNILMFNILMNVLTDHGTCTLVFGVVGLVICFLGALPRTMDKVYIMSVISFLSVFIATVVTMVSAGVDSKGHIPLHATTEVGFREGFLAVTNIIFAYLAHVAYFGFMSETEDPRTFNKSLAMLQIVDTVLYLISALIIYKYVGPSVESPAILSLNPLMSKIAWGLAIPTTILSGVVLGHVACKYIYVRIFRGSDEMHSRSFLSVGSWVAICLGVWVVSWVVAESIPVFNDLLSLISALFGSWFSFGLPAVFWFHMNRGQYFKNWKKSVLTIINIGVFGCACAICGLGLWVSGVAIHNDSSSSAWSCANDV</sequence>
<comment type="similarity">
    <text evidence="2">Belongs to the amino acid/polyamine transporter 2 family.</text>
</comment>
<organism evidence="8 9">
    <name type="scientific">Penicillium angulare</name>
    <dbReference type="NCBI Taxonomy" id="116970"/>
    <lineage>
        <taxon>Eukaryota</taxon>
        <taxon>Fungi</taxon>
        <taxon>Dikarya</taxon>
        <taxon>Ascomycota</taxon>
        <taxon>Pezizomycotina</taxon>
        <taxon>Eurotiomycetes</taxon>
        <taxon>Eurotiomycetidae</taxon>
        <taxon>Eurotiales</taxon>
        <taxon>Aspergillaceae</taxon>
        <taxon>Penicillium</taxon>
    </lineage>
</organism>
<dbReference type="Gene3D" id="1.20.1740.10">
    <property type="entry name" value="Amino acid/polyamine transporter I"/>
    <property type="match status" value="1"/>
</dbReference>
<dbReference type="InterPro" id="IPR013057">
    <property type="entry name" value="AA_transpt_TM"/>
</dbReference>
<feature type="transmembrane region" description="Helical" evidence="6">
    <location>
        <begin position="228"/>
        <end position="249"/>
    </location>
</feature>
<evidence type="ECO:0000259" key="7">
    <source>
        <dbReference type="Pfam" id="PF01490"/>
    </source>
</evidence>
<evidence type="ECO:0000256" key="6">
    <source>
        <dbReference type="SAM" id="Phobius"/>
    </source>
</evidence>
<keyword evidence="3 6" id="KW-0812">Transmembrane</keyword>
<evidence type="ECO:0000313" key="8">
    <source>
        <dbReference type="EMBL" id="KAJ5107997.1"/>
    </source>
</evidence>
<evidence type="ECO:0000256" key="1">
    <source>
        <dbReference type="ARBA" id="ARBA00004141"/>
    </source>
</evidence>
<evidence type="ECO:0000256" key="3">
    <source>
        <dbReference type="ARBA" id="ARBA00022692"/>
    </source>
</evidence>
<evidence type="ECO:0000313" key="9">
    <source>
        <dbReference type="Proteomes" id="UP001149165"/>
    </source>
</evidence>
<dbReference type="EMBL" id="JAPQKH010000003">
    <property type="protein sequence ID" value="KAJ5107997.1"/>
    <property type="molecule type" value="Genomic_DNA"/>
</dbReference>
<dbReference type="OrthoDB" id="294730at2759"/>
<gene>
    <name evidence="8" type="ORF">N7456_004672</name>
</gene>
<feature type="transmembrane region" description="Helical" evidence="6">
    <location>
        <begin position="75"/>
        <end position="95"/>
    </location>
</feature>
<keyword evidence="4 6" id="KW-1133">Transmembrane helix</keyword>
<feature type="transmembrane region" description="Helical" evidence="6">
    <location>
        <begin position="375"/>
        <end position="396"/>
    </location>
</feature>
<feature type="transmembrane region" description="Helical" evidence="6">
    <location>
        <begin position="408"/>
        <end position="431"/>
    </location>
</feature>